<proteinExistence type="predicted"/>
<dbReference type="GO" id="GO:0008270">
    <property type="term" value="F:zinc ion binding"/>
    <property type="evidence" value="ECO:0007669"/>
    <property type="project" value="UniProtKB-KW"/>
</dbReference>
<dbReference type="PROSITE" id="PS50157">
    <property type="entry name" value="ZINC_FINGER_C2H2_2"/>
    <property type="match status" value="2"/>
</dbReference>
<dbReference type="PANTHER" id="PTHR24403:SF67">
    <property type="entry name" value="FI01116P-RELATED"/>
    <property type="match status" value="1"/>
</dbReference>
<feature type="region of interest" description="Disordered" evidence="7">
    <location>
        <begin position="362"/>
        <end position="443"/>
    </location>
</feature>
<feature type="region of interest" description="Disordered" evidence="7">
    <location>
        <begin position="627"/>
        <end position="824"/>
    </location>
</feature>
<evidence type="ECO:0000259" key="8">
    <source>
        <dbReference type="PROSITE" id="PS50157"/>
    </source>
</evidence>
<evidence type="ECO:0000256" key="1">
    <source>
        <dbReference type="ARBA" id="ARBA00022723"/>
    </source>
</evidence>
<feature type="compositionally biased region" description="Polar residues" evidence="7">
    <location>
        <begin position="408"/>
        <end position="421"/>
    </location>
</feature>
<accession>A0A9C6SWF2</accession>
<dbReference type="Proteomes" id="UP000515160">
    <property type="component" value="Chromosome 2R"/>
</dbReference>
<feature type="region of interest" description="Disordered" evidence="7">
    <location>
        <begin position="2350"/>
        <end position="2378"/>
    </location>
</feature>
<dbReference type="GeneID" id="117576581"/>
<feature type="compositionally biased region" description="Low complexity" evidence="7">
    <location>
        <begin position="1179"/>
        <end position="1200"/>
    </location>
</feature>
<evidence type="ECO:0000256" key="6">
    <source>
        <dbReference type="SAM" id="Coils"/>
    </source>
</evidence>
<feature type="region of interest" description="Disordered" evidence="7">
    <location>
        <begin position="1161"/>
        <end position="1218"/>
    </location>
</feature>
<keyword evidence="6" id="KW-0175">Coiled coil</keyword>
<feature type="region of interest" description="Disordered" evidence="7">
    <location>
        <begin position="212"/>
        <end position="304"/>
    </location>
</feature>
<protein>
    <submittedName>
        <fullName evidence="10">Uncharacterized protein LOC117576581 isoform X3</fullName>
    </submittedName>
</protein>
<dbReference type="GO" id="GO:0010468">
    <property type="term" value="P:regulation of gene expression"/>
    <property type="evidence" value="ECO:0007669"/>
    <property type="project" value="TreeGrafter"/>
</dbReference>
<feature type="coiled-coil region" evidence="6">
    <location>
        <begin position="501"/>
        <end position="584"/>
    </location>
</feature>
<keyword evidence="1" id="KW-0479">Metal-binding</keyword>
<dbReference type="InterPro" id="IPR050688">
    <property type="entry name" value="Zinc_finger/UBP_domain"/>
</dbReference>
<feature type="region of interest" description="Disordered" evidence="7">
    <location>
        <begin position="91"/>
        <end position="122"/>
    </location>
</feature>
<dbReference type="RefSeq" id="XP_051863060.1">
    <property type="nucleotide sequence ID" value="XM_052007100.1"/>
</dbReference>
<evidence type="ECO:0000256" key="5">
    <source>
        <dbReference type="PROSITE-ProRule" id="PRU00042"/>
    </source>
</evidence>
<dbReference type="GO" id="GO:0005634">
    <property type="term" value="C:nucleus"/>
    <property type="evidence" value="ECO:0007669"/>
    <property type="project" value="TreeGrafter"/>
</dbReference>
<feature type="compositionally biased region" description="Basic residues" evidence="7">
    <location>
        <begin position="668"/>
        <end position="677"/>
    </location>
</feature>
<feature type="compositionally biased region" description="Polar residues" evidence="7">
    <location>
        <begin position="633"/>
        <end position="646"/>
    </location>
</feature>
<feature type="compositionally biased region" description="Low complexity" evidence="7">
    <location>
        <begin position="2358"/>
        <end position="2370"/>
    </location>
</feature>
<keyword evidence="3 5" id="KW-0863">Zinc-finger</keyword>
<keyword evidence="2" id="KW-0677">Repeat</keyword>
<feature type="compositionally biased region" description="Polar residues" evidence="7">
    <location>
        <begin position="247"/>
        <end position="260"/>
    </location>
</feature>
<feature type="compositionally biased region" description="Basic and acidic residues" evidence="7">
    <location>
        <begin position="679"/>
        <end position="727"/>
    </location>
</feature>
<feature type="compositionally biased region" description="Basic and acidic residues" evidence="7">
    <location>
        <begin position="736"/>
        <end position="760"/>
    </location>
</feature>
<dbReference type="PROSITE" id="PS00028">
    <property type="entry name" value="ZINC_FINGER_C2H2_1"/>
    <property type="match status" value="4"/>
</dbReference>
<feature type="compositionally biased region" description="Low complexity" evidence="7">
    <location>
        <begin position="422"/>
        <end position="443"/>
    </location>
</feature>
<feature type="compositionally biased region" description="Low complexity" evidence="7">
    <location>
        <begin position="374"/>
        <end position="393"/>
    </location>
</feature>
<evidence type="ECO:0000256" key="4">
    <source>
        <dbReference type="ARBA" id="ARBA00022833"/>
    </source>
</evidence>
<dbReference type="InterPro" id="IPR013087">
    <property type="entry name" value="Znf_C2H2_type"/>
</dbReference>
<keyword evidence="4" id="KW-0862">Zinc</keyword>
<feature type="compositionally biased region" description="Low complexity" evidence="7">
    <location>
        <begin position="212"/>
        <end position="224"/>
    </location>
</feature>
<feature type="compositionally biased region" description="Low complexity" evidence="7">
    <location>
        <begin position="286"/>
        <end position="301"/>
    </location>
</feature>
<dbReference type="SMART" id="SM00355">
    <property type="entry name" value="ZnF_C2H2"/>
    <property type="match status" value="15"/>
</dbReference>
<dbReference type="PANTHER" id="PTHR24403">
    <property type="entry name" value="ZINC FINGER PROTEIN"/>
    <property type="match status" value="1"/>
</dbReference>
<feature type="domain" description="C2H2-type" evidence="8">
    <location>
        <begin position="1661"/>
        <end position="1687"/>
    </location>
</feature>
<evidence type="ECO:0000313" key="10">
    <source>
        <dbReference type="RefSeq" id="XP_051863060.1"/>
    </source>
</evidence>
<sequence>MCARFSSVELQLLKWKHHAIRAVYGRSDNYNNAAQAHSSAHVLEVIKKFSTQPLMRRANPPAPSPELTTVQDDLFERRSTAATIVDREPERLAAAEISAPKPDFERRSNPPKPTKPTSGVHLGLEPSLAARLPDIDSSIGSRRVNYVRRSPRNIQTPMQPTSLTDATLPKSTVFVRRPTVVPVPTTNAKTQRRSSLPAPVALEEARKKLAALAATPETTPASPSDCTDPRGRSGSYATQIPPKASVSPIQSSAKGPTTSWPRKENIPVKKFPLPQSIPVFGSPSGSSAKSTTHTSPPTTKSIPVIGSAANINNNSKYNDNLNMPNALHGSINLNRAPSLNNPSPGNVDGFASSTRRYVNLKGAGSRDPRRAEWGQSNGPLQQQQPQQHPTGSQYSPQVGGQRRGGPSGWQTSNNPGNYNSHNPGDNLNRGNNNNNNPGWNNNNNNNSHFINGCPNFNYNSRPMFNRATSLGDSLFNAPQGPGNNNINGPPYSGVPRTYRDHLAAKAKQQEMQRQLEANEKERRLVAAEKQRQLEAAEKQRQIVAAEKQRQLEAAEKQRQLDAAAAEKRRKLQEAEKLLDDGQAVAAPSRIESDNVQLDTSYRNVVLTGTTNKKLDFKIPKKASLEKMSRTNEVRGQNSDKTNTCNESIDVDNNNNEEQSSSKSNKTNKSGKSHKVPKTVHFDKEKSDSAEKIPKSDKIDKEKADKSKKVVRVDKADSDKTEDSDAKHGSCSAAKKSKSENKKDEDVDETSNKPETPEKEKTKHSRKDKSPAEKSNSKEDKEKKKPMADNTDNVENEPPSVVETHEQQSANKKSEVESADSQQMSANALASDAINTTKSPLKEMPELKRILKRRKSMMPTASKPLVDKWELFGGVSLNYEDVVDHRREQQQLNANDEVTAEKIKVAQSSQQRVNRNLAIMFQKTSDNCSISTQNILAGKRRSRLNEPAAKTAVENLLPPPPKKRSRRSELERLNDDIAQMFYANDVIRATGRRACSAQRCWSSTTPTKKLRVRVARCAQLEQMLKCTKNANMPAANIKAAAKRLIARHKSEIAKLNKKKQSPTPTRPDEEQLLLINECKLEQNEYLQSSSQAARVKGATIPPAEAESDSDVDVEVKLDVDDTSSPKLEVSIAISATPIPRELLANASDAEKEPLSTAEELIRNVEQDEVPEVNKLKSRGSRSSTSSSTNSIGGASGSNIKGKPSNSLDHSSLESEVPDLNSQPEVIVDLPSAPTVWPSETEVIPLQYMICVQNVAFRLLSPPILKPAYYCRVPDCLFLFSNEIEGLENHFIRSHPSLRWNGSCTECSLPVKEVPDNLSIREELRHMVLVHVDEIVAPKPPEPAVEVAPPEPVLPKLRVRRFTGDRLVPEAEQAIEIEPEAVPREPVVENTTLRSLLLAQSRPPSHQQQQLNAAGVGEFLYAKTPPTTVDVPDVLNRDAELGLQINHVYSLADTSIPLITSETVPLPVATNDDYVITQSLTQNYEGPIPTEINISIEPRLTGSPPRKDRTQIAGNRFRCMAPNCNYCSHTVMCIREHMKFHSFSFGPKDYLQCSYCSHVSKDVDEYVQHGVLQHGLASREELQEPNLSTSGIRCSPEEAISDVRQPNQQELITTVEASTSAQRVAQPNTDEVELPIAPAKLPIARRQMVVTPLFHFVRKEVRYKCGVPDCGQHFDTELGLSQHLSTQHSCGDCFKCPHCHYVNHFLTLEKVLEHLKYHKRYVYQCGACSSFAPKRSIIDHHIHIKHAKLGEDVNVIIHKRDDLTMHTKIAEVRWFKSLYLPRTSTDEWFCNLCHAVLATEHQMIGHTAVAHQRMYQYCCPYCEYGYKDLMRIVNHIRRSHASKRIQPLQCYLRIKCKNRQTLGFICNTCHAPTYTLYKMGNHCLQMHLNRFRYKCRHCDFGHTKHRPVAAHMTQEHPGLPGLPIQQFDRLSNDMLDDDFWNMAQIFSSKGHVEPPEAIASNNHAHAIQIFEPIELSSDEEDDLTNNAASAQKQYEFACSHCTETCHNIDELRSQHWAIKHLDHPFFFSVQPQLCCPVCYGFKGSAKALLEEHFPNVHHHRTLVACDVRQMRECGYCDKTYKEWPELVQHMTIEAHLANDLKNLTDGELNELIEMGSTENEYYQCNLCRVLLPSSVAIAQHGTVEHSDAEETFSFRLVKNTIIYHCSFCMYASVDELETLRHMLDHCKRFGTCHLCAEHLNSGFDEYIQHCYSSHRDQVDNFDVIHPYDDLKKFLMQVLYQFQNGLIISKSSLRDTRFSHERVIQQLYNELRSKAAKPPIPRMLFSQLQSRNVTGTLELNTTTTTTPTAMPRIQQRRKTFNHNNLQQLLPQHQHQQLAVRHVNKPNVIWHTSFTGKSATPSQQQRQQIQPSSSTGVAPPKPMPILQRIAKRRNTYVDPGQMFLVKRSCLQ</sequence>
<evidence type="ECO:0000256" key="2">
    <source>
        <dbReference type="ARBA" id="ARBA00022737"/>
    </source>
</evidence>
<gene>
    <name evidence="10" type="primary">LOC117576581</name>
</gene>
<name>A0A9C6SWF2_DROAB</name>
<feature type="domain" description="C2H2-type" evidence="8">
    <location>
        <begin position="1815"/>
        <end position="1843"/>
    </location>
</feature>
<evidence type="ECO:0000256" key="7">
    <source>
        <dbReference type="SAM" id="MobiDB-lite"/>
    </source>
</evidence>
<reference evidence="10" key="1">
    <citation type="submission" date="2025-08" db="UniProtKB">
        <authorList>
            <consortium name="RefSeq"/>
        </authorList>
    </citation>
    <scope>IDENTIFICATION</scope>
    <source>
        <strain evidence="10">15112-1751.03</strain>
        <tissue evidence="10">Whole Adult</tissue>
    </source>
</reference>
<keyword evidence="9" id="KW-1185">Reference proteome</keyword>
<evidence type="ECO:0000256" key="3">
    <source>
        <dbReference type="ARBA" id="ARBA00022771"/>
    </source>
</evidence>
<feature type="compositionally biased region" description="Low complexity" evidence="7">
    <location>
        <begin position="652"/>
        <end position="667"/>
    </location>
</feature>
<dbReference type="OrthoDB" id="4737882at2759"/>
<evidence type="ECO:0000313" key="9">
    <source>
        <dbReference type="Proteomes" id="UP000515160"/>
    </source>
</evidence>
<feature type="compositionally biased region" description="Basic and acidic residues" evidence="7">
    <location>
        <begin position="767"/>
        <end position="786"/>
    </location>
</feature>
<organism evidence="9 10">
    <name type="scientific">Drosophila albomicans</name>
    <name type="common">Fruit fly</name>
    <dbReference type="NCBI Taxonomy" id="7291"/>
    <lineage>
        <taxon>Eukaryota</taxon>
        <taxon>Metazoa</taxon>
        <taxon>Ecdysozoa</taxon>
        <taxon>Arthropoda</taxon>
        <taxon>Hexapoda</taxon>
        <taxon>Insecta</taxon>
        <taxon>Pterygota</taxon>
        <taxon>Neoptera</taxon>
        <taxon>Endopterygota</taxon>
        <taxon>Diptera</taxon>
        <taxon>Brachycera</taxon>
        <taxon>Muscomorpha</taxon>
        <taxon>Ephydroidea</taxon>
        <taxon>Drosophilidae</taxon>
        <taxon>Drosophila</taxon>
    </lineage>
</organism>